<protein>
    <submittedName>
        <fullName evidence="1">DNA alkylation repair protein</fullName>
    </submittedName>
</protein>
<organism evidence="1 2">
    <name type="scientific">Candidatus Phocaeicola excrementipullorum</name>
    <dbReference type="NCBI Taxonomy" id="2838731"/>
    <lineage>
        <taxon>Bacteria</taxon>
        <taxon>Pseudomonadati</taxon>
        <taxon>Bacteroidota</taxon>
        <taxon>Bacteroidia</taxon>
        <taxon>Bacteroidales</taxon>
        <taxon>Bacteroidaceae</taxon>
        <taxon>Phocaeicola</taxon>
    </lineage>
</organism>
<sequence>MDDLKINDLTVREHLLRLAAEGNRKFTESLHPGVEHILGIRVPDLRNLARQIAKNDWELFLERADNDYLEERMLQGLVLGYIKPDDDIEAYLHRVTKFVWVIESWSECDVFQFAGGKAYFRKHQERIWEYLKEWLKSSREFEVRFGVVRMMEYYVDGDHLDEMFACFEQIRQEGYYVKMGVAWALSVCFVKFPERTMEYLKHSSLDSDTYNKTLRKIIESNRVPADTKDLIRKMKRVG</sequence>
<gene>
    <name evidence="1" type="ORF">H9928_10235</name>
</gene>
<dbReference type="Gene3D" id="1.25.10.90">
    <property type="match status" value="1"/>
</dbReference>
<accession>A0A948TPV9</accession>
<dbReference type="InterPro" id="IPR016024">
    <property type="entry name" value="ARM-type_fold"/>
</dbReference>
<dbReference type="PANTHER" id="PTHR34070:SF1">
    <property type="entry name" value="DNA ALKYLATION REPAIR PROTEIN"/>
    <property type="match status" value="1"/>
</dbReference>
<evidence type="ECO:0000313" key="1">
    <source>
        <dbReference type="EMBL" id="MBU3856910.1"/>
    </source>
</evidence>
<evidence type="ECO:0000313" key="2">
    <source>
        <dbReference type="Proteomes" id="UP000784286"/>
    </source>
</evidence>
<dbReference type="PANTHER" id="PTHR34070">
    <property type="entry name" value="ARMADILLO-TYPE FOLD"/>
    <property type="match status" value="1"/>
</dbReference>
<dbReference type="InterPro" id="IPR014825">
    <property type="entry name" value="DNA_alkylation"/>
</dbReference>
<reference evidence="1" key="1">
    <citation type="journal article" date="2021" name="PeerJ">
        <title>Extensive microbial diversity within the chicken gut microbiome revealed by metagenomics and culture.</title>
        <authorList>
            <person name="Gilroy R."/>
            <person name="Ravi A."/>
            <person name="Getino M."/>
            <person name="Pursley I."/>
            <person name="Horton D.L."/>
            <person name="Alikhan N.F."/>
            <person name="Baker D."/>
            <person name="Gharbi K."/>
            <person name="Hall N."/>
            <person name="Watson M."/>
            <person name="Adriaenssens E.M."/>
            <person name="Foster-Nyarko E."/>
            <person name="Jarju S."/>
            <person name="Secka A."/>
            <person name="Antonio M."/>
            <person name="Oren A."/>
            <person name="Chaudhuri R.R."/>
            <person name="La Ragione R."/>
            <person name="Hildebrand F."/>
            <person name="Pallen M.J."/>
        </authorList>
    </citation>
    <scope>NUCLEOTIDE SEQUENCE</scope>
    <source>
        <strain evidence="1">8470</strain>
    </source>
</reference>
<dbReference type="Proteomes" id="UP000784286">
    <property type="component" value="Unassembled WGS sequence"/>
</dbReference>
<dbReference type="CDD" id="cd06561">
    <property type="entry name" value="AlkD_like"/>
    <property type="match status" value="1"/>
</dbReference>
<reference evidence="1" key="2">
    <citation type="submission" date="2021-04" db="EMBL/GenBank/DDBJ databases">
        <authorList>
            <person name="Gilroy R."/>
        </authorList>
    </citation>
    <scope>NUCLEOTIDE SEQUENCE</scope>
    <source>
        <strain evidence="1">8470</strain>
    </source>
</reference>
<dbReference type="Pfam" id="PF08713">
    <property type="entry name" value="DNA_alkylation"/>
    <property type="match status" value="1"/>
</dbReference>
<proteinExistence type="predicted"/>
<dbReference type="AlphaFoldDB" id="A0A948TPV9"/>
<comment type="caution">
    <text evidence="1">The sequence shown here is derived from an EMBL/GenBank/DDBJ whole genome shotgun (WGS) entry which is preliminary data.</text>
</comment>
<dbReference type="EMBL" id="JAHLFJ010000089">
    <property type="protein sequence ID" value="MBU3856910.1"/>
    <property type="molecule type" value="Genomic_DNA"/>
</dbReference>
<name>A0A948TPV9_9BACT</name>
<dbReference type="SUPFAM" id="SSF48371">
    <property type="entry name" value="ARM repeat"/>
    <property type="match status" value="1"/>
</dbReference>